<proteinExistence type="inferred from homology"/>
<sequence>MKTLLTIHDIEQPIGSLKPVILLAEELGAHLDVVVLGVIRNVAVAASPGVPAVYFHDANDELINEGKARVGEVQTMLAKTDLSHSVMLECRDAALIENVVLGHAMLADATVFPDGNVLNDDALSRSFNGALLRSGRPVLFLGQKGKPLKDIGTVLYAWNGEPESAKAMHHSLNWIDGATKAHVVLVDPDEYKVGENPGDDVAAFLSRNHLVVSVDRIPRGSRDVASVLMQHASDIGADLIVMGGYSHSRFREWLIGGTTRSTLKEANIPILMAH</sequence>
<dbReference type="Proteomes" id="UP001597101">
    <property type="component" value="Unassembled WGS sequence"/>
</dbReference>
<comment type="caution">
    <text evidence="3">The sequence shown here is derived from an EMBL/GenBank/DDBJ whole genome shotgun (WGS) entry which is preliminary data.</text>
</comment>
<protein>
    <submittedName>
        <fullName evidence="3">Universal stress protein</fullName>
    </submittedName>
</protein>
<feature type="domain" description="UspA" evidence="2">
    <location>
        <begin position="215"/>
        <end position="273"/>
    </location>
</feature>
<name>A0ABW3FC15_9HYPH</name>
<reference evidence="4" key="1">
    <citation type="journal article" date="2019" name="Int. J. Syst. Evol. Microbiol.">
        <title>The Global Catalogue of Microorganisms (GCM) 10K type strain sequencing project: providing services to taxonomists for standard genome sequencing and annotation.</title>
        <authorList>
            <consortium name="The Broad Institute Genomics Platform"/>
            <consortium name="The Broad Institute Genome Sequencing Center for Infectious Disease"/>
            <person name="Wu L."/>
            <person name="Ma J."/>
        </authorList>
    </citation>
    <scope>NUCLEOTIDE SEQUENCE [LARGE SCALE GENOMIC DNA]</scope>
    <source>
        <strain evidence="4">CCUG 60023</strain>
    </source>
</reference>
<evidence type="ECO:0000256" key="1">
    <source>
        <dbReference type="ARBA" id="ARBA00008791"/>
    </source>
</evidence>
<dbReference type="RefSeq" id="WP_377210680.1">
    <property type="nucleotide sequence ID" value="NZ_JBHTJV010000002.1"/>
</dbReference>
<evidence type="ECO:0000313" key="3">
    <source>
        <dbReference type="EMBL" id="MFD0914820.1"/>
    </source>
</evidence>
<dbReference type="SUPFAM" id="SSF52402">
    <property type="entry name" value="Adenine nucleotide alpha hydrolases-like"/>
    <property type="match status" value="1"/>
</dbReference>
<dbReference type="InterPro" id="IPR006015">
    <property type="entry name" value="Universal_stress_UspA"/>
</dbReference>
<keyword evidence="4" id="KW-1185">Reference proteome</keyword>
<organism evidence="3 4">
    <name type="scientific">Pseudahrensia aquimaris</name>
    <dbReference type="NCBI Taxonomy" id="744461"/>
    <lineage>
        <taxon>Bacteria</taxon>
        <taxon>Pseudomonadati</taxon>
        <taxon>Pseudomonadota</taxon>
        <taxon>Alphaproteobacteria</taxon>
        <taxon>Hyphomicrobiales</taxon>
        <taxon>Ahrensiaceae</taxon>
        <taxon>Pseudahrensia</taxon>
    </lineage>
</organism>
<comment type="similarity">
    <text evidence="1">Belongs to the universal stress protein A family.</text>
</comment>
<accession>A0ABW3FC15</accession>
<gene>
    <name evidence="3" type="ORF">ACFQ14_00200</name>
</gene>
<dbReference type="EMBL" id="JBHTJV010000002">
    <property type="protein sequence ID" value="MFD0914820.1"/>
    <property type="molecule type" value="Genomic_DNA"/>
</dbReference>
<dbReference type="CDD" id="cd00293">
    <property type="entry name" value="USP-like"/>
    <property type="match status" value="1"/>
</dbReference>
<dbReference type="Gene3D" id="3.40.50.12370">
    <property type="match status" value="1"/>
</dbReference>
<evidence type="ECO:0000259" key="2">
    <source>
        <dbReference type="Pfam" id="PF00582"/>
    </source>
</evidence>
<dbReference type="InterPro" id="IPR006016">
    <property type="entry name" value="UspA"/>
</dbReference>
<evidence type="ECO:0000313" key="4">
    <source>
        <dbReference type="Proteomes" id="UP001597101"/>
    </source>
</evidence>
<dbReference type="Pfam" id="PF00582">
    <property type="entry name" value="Usp"/>
    <property type="match status" value="1"/>
</dbReference>
<dbReference type="PRINTS" id="PR01438">
    <property type="entry name" value="UNVRSLSTRESS"/>
</dbReference>